<proteinExistence type="predicted"/>
<sequence length="243" mass="27423">MKKLFILLAILFANVSCKNNSEISKDGEPLTSNKTIDESVYDNVEGQSDTFLKIQINGQEMKGVGCIFKGAGMSVTGLVNEFNFSFPASAFGEKDAELNFSWTKKTLPAELKLGSYNIKGIESDQDFFENNKEDMFYCKASTINVYKKVVEEYGELDKELLSQFIPFDFAVIPNEKNKFNIESIEQVNGAEEFTEISNGKGIRNNVLLVKGSLYIKLMQVSSKKEFVVSAKFKSEYDYNYSDF</sequence>
<accession>A0A285MD81</accession>
<dbReference type="Proteomes" id="UP000219048">
    <property type="component" value="Unassembled WGS sequence"/>
</dbReference>
<gene>
    <name evidence="1" type="ORF">SAMN06265377_0786</name>
</gene>
<organism evidence="1 2">
    <name type="scientific">Flagellimonas pacifica</name>
    <dbReference type="NCBI Taxonomy" id="1247520"/>
    <lineage>
        <taxon>Bacteria</taxon>
        <taxon>Pseudomonadati</taxon>
        <taxon>Bacteroidota</taxon>
        <taxon>Flavobacteriia</taxon>
        <taxon>Flavobacteriales</taxon>
        <taxon>Flavobacteriaceae</taxon>
        <taxon>Flagellimonas</taxon>
    </lineage>
</organism>
<dbReference type="AlphaFoldDB" id="A0A285MD81"/>
<dbReference type="RefSeq" id="WP_097044448.1">
    <property type="nucleotide sequence ID" value="NZ_OBEH01000001.1"/>
</dbReference>
<name>A0A285MD81_9FLAO</name>
<keyword evidence="2" id="KW-1185">Reference proteome</keyword>
<protein>
    <submittedName>
        <fullName evidence="1">Uncharacterized protein</fullName>
    </submittedName>
</protein>
<dbReference type="EMBL" id="OBEH01000001">
    <property type="protein sequence ID" value="SNY95120.1"/>
    <property type="molecule type" value="Genomic_DNA"/>
</dbReference>
<evidence type="ECO:0000313" key="1">
    <source>
        <dbReference type="EMBL" id="SNY95120.1"/>
    </source>
</evidence>
<dbReference type="OrthoDB" id="1436414at2"/>
<evidence type="ECO:0000313" key="2">
    <source>
        <dbReference type="Proteomes" id="UP000219048"/>
    </source>
</evidence>
<reference evidence="2" key="1">
    <citation type="submission" date="2017-09" db="EMBL/GenBank/DDBJ databases">
        <authorList>
            <person name="Varghese N."/>
            <person name="Submissions S."/>
        </authorList>
    </citation>
    <scope>NUCLEOTIDE SEQUENCE [LARGE SCALE GENOMIC DNA]</scope>
    <source>
        <strain evidence="2">DSM 25885</strain>
    </source>
</reference>